<dbReference type="InterPro" id="IPR002579">
    <property type="entry name" value="Met_Sox_Rdtase_MsrB_dom"/>
</dbReference>
<name>A0A0F9VKG8_9ZZZZ</name>
<dbReference type="GO" id="GO:0033743">
    <property type="term" value="F:peptide-methionine (R)-S-oxide reductase activity"/>
    <property type="evidence" value="ECO:0007669"/>
    <property type="project" value="UniProtKB-EC"/>
</dbReference>
<evidence type="ECO:0000256" key="2">
    <source>
        <dbReference type="ARBA" id="ARBA00007174"/>
    </source>
</evidence>
<feature type="domain" description="MsrB" evidence="8">
    <location>
        <begin position="43"/>
        <end position="164"/>
    </location>
</feature>
<protein>
    <recommendedName>
        <fullName evidence="3">peptide-methionine (R)-S-oxide reductase</fullName>
        <ecNumber evidence="3">1.8.4.12</ecNumber>
    </recommendedName>
</protein>
<evidence type="ECO:0000256" key="6">
    <source>
        <dbReference type="ARBA" id="ARBA00023002"/>
    </source>
</evidence>
<dbReference type="PANTHER" id="PTHR10173:SF57">
    <property type="entry name" value="PEPTIDE-METHIONINE (R)-S-OXIDE REDUCTASE"/>
    <property type="match status" value="1"/>
</dbReference>
<proteinExistence type="inferred from homology"/>
<evidence type="ECO:0000313" key="9">
    <source>
        <dbReference type="EMBL" id="KKO00338.1"/>
    </source>
</evidence>
<evidence type="ECO:0000256" key="1">
    <source>
        <dbReference type="ARBA" id="ARBA00001947"/>
    </source>
</evidence>
<dbReference type="InterPro" id="IPR028427">
    <property type="entry name" value="Met_Sox_Rdtase_MsrB"/>
</dbReference>
<dbReference type="GO" id="GO:0005737">
    <property type="term" value="C:cytoplasm"/>
    <property type="evidence" value="ECO:0007669"/>
    <property type="project" value="TreeGrafter"/>
</dbReference>
<comment type="similarity">
    <text evidence="2">Belongs to the MsrB Met sulfoxide reductase family.</text>
</comment>
<keyword evidence="4" id="KW-0479">Metal-binding</keyword>
<reference evidence="9" key="1">
    <citation type="journal article" date="2015" name="Nature">
        <title>Complex archaea that bridge the gap between prokaryotes and eukaryotes.</title>
        <authorList>
            <person name="Spang A."/>
            <person name="Saw J.H."/>
            <person name="Jorgensen S.L."/>
            <person name="Zaremba-Niedzwiedzka K."/>
            <person name="Martijn J."/>
            <person name="Lind A.E."/>
            <person name="van Eijk R."/>
            <person name="Schleper C."/>
            <person name="Guy L."/>
            <person name="Ettema T.J."/>
        </authorList>
    </citation>
    <scope>NUCLEOTIDE SEQUENCE</scope>
</reference>
<dbReference type="EMBL" id="LAZR01000041">
    <property type="protein sequence ID" value="KKO00338.1"/>
    <property type="molecule type" value="Genomic_DNA"/>
</dbReference>
<dbReference type="GO" id="GO:0030091">
    <property type="term" value="P:protein repair"/>
    <property type="evidence" value="ECO:0007669"/>
    <property type="project" value="InterPro"/>
</dbReference>
<accession>A0A0F9VKG8</accession>
<comment type="cofactor">
    <cofactor evidence="1">
        <name>Zn(2+)</name>
        <dbReference type="ChEBI" id="CHEBI:29105"/>
    </cofactor>
</comment>
<comment type="caution">
    <text evidence="9">The sequence shown here is derived from an EMBL/GenBank/DDBJ whole genome shotgun (WGS) entry which is preliminary data.</text>
</comment>
<evidence type="ECO:0000256" key="5">
    <source>
        <dbReference type="ARBA" id="ARBA00022833"/>
    </source>
</evidence>
<keyword evidence="5" id="KW-0862">Zinc</keyword>
<dbReference type="Pfam" id="PF01641">
    <property type="entry name" value="SelR"/>
    <property type="match status" value="1"/>
</dbReference>
<dbReference type="PANTHER" id="PTHR10173">
    <property type="entry name" value="METHIONINE SULFOXIDE REDUCTASE"/>
    <property type="match status" value="1"/>
</dbReference>
<dbReference type="InterPro" id="IPR011057">
    <property type="entry name" value="Mss4-like_sf"/>
</dbReference>
<evidence type="ECO:0000256" key="7">
    <source>
        <dbReference type="ARBA" id="ARBA00048488"/>
    </source>
</evidence>
<dbReference type="PROSITE" id="PS51790">
    <property type="entry name" value="MSRB"/>
    <property type="match status" value="1"/>
</dbReference>
<organism evidence="9">
    <name type="scientific">marine sediment metagenome</name>
    <dbReference type="NCBI Taxonomy" id="412755"/>
    <lineage>
        <taxon>unclassified sequences</taxon>
        <taxon>metagenomes</taxon>
        <taxon>ecological metagenomes</taxon>
    </lineage>
</organism>
<sequence length="165" mass="18447">MKFKIVIALLVLFVSCKGTSQEKEMASDTKTSQKKEFAVQKTNSEWKKELTDSEYYVLREAATENPFTSELLKNKEKGTYVCAACATPLFKSYTKFDSGTGWPSFYEEIEGNVGYDVDYKIGYKRTEEHCATCGGHLGHVFEDGPDPTGLRHCVNGVALNFVPAE</sequence>
<dbReference type="SUPFAM" id="SSF51316">
    <property type="entry name" value="Mss4-like"/>
    <property type="match status" value="1"/>
</dbReference>
<dbReference type="FunFam" id="2.170.150.20:FF:000001">
    <property type="entry name" value="Peptide methionine sulfoxide reductase MsrB"/>
    <property type="match status" value="1"/>
</dbReference>
<dbReference type="EC" id="1.8.4.12" evidence="3"/>
<evidence type="ECO:0000256" key="4">
    <source>
        <dbReference type="ARBA" id="ARBA00022723"/>
    </source>
</evidence>
<comment type="catalytic activity">
    <reaction evidence="7">
        <text>L-methionyl-[protein] + [thioredoxin]-disulfide + H2O = L-methionyl-(R)-S-oxide-[protein] + [thioredoxin]-dithiol</text>
        <dbReference type="Rhea" id="RHEA:24164"/>
        <dbReference type="Rhea" id="RHEA-COMP:10698"/>
        <dbReference type="Rhea" id="RHEA-COMP:10700"/>
        <dbReference type="Rhea" id="RHEA-COMP:12313"/>
        <dbReference type="Rhea" id="RHEA-COMP:12314"/>
        <dbReference type="ChEBI" id="CHEBI:15377"/>
        <dbReference type="ChEBI" id="CHEBI:16044"/>
        <dbReference type="ChEBI" id="CHEBI:29950"/>
        <dbReference type="ChEBI" id="CHEBI:45764"/>
        <dbReference type="ChEBI" id="CHEBI:50058"/>
        <dbReference type="EC" id="1.8.4.12"/>
    </reaction>
</comment>
<gene>
    <name evidence="9" type="ORF">LCGC14_0127560</name>
</gene>
<evidence type="ECO:0000256" key="3">
    <source>
        <dbReference type="ARBA" id="ARBA00012499"/>
    </source>
</evidence>
<dbReference type="NCBIfam" id="TIGR00357">
    <property type="entry name" value="peptide-methionine (R)-S-oxide reductase MsrB"/>
    <property type="match status" value="1"/>
</dbReference>
<evidence type="ECO:0000259" key="8">
    <source>
        <dbReference type="PROSITE" id="PS51790"/>
    </source>
</evidence>
<dbReference type="PROSITE" id="PS51257">
    <property type="entry name" value="PROKAR_LIPOPROTEIN"/>
    <property type="match status" value="1"/>
</dbReference>
<dbReference type="GO" id="GO:0006979">
    <property type="term" value="P:response to oxidative stress"/>
    <property type="evidence" value="ECO:0007669"/>
    <property type="project" value="InterPro"/>
</dbReference>
<dbReference type="Gene3D" id="2.170.150.20">
    <property type="entry name" value="Peptide methionine sulfoxide reductase"/>
    <property type="match status" value="1"/>
</dbReference>
<dbReference type="AlphaFoldDB" id="A0A0F9VKG8"/>
<dbReference type="GO" id="GO:0046872">
    <property type="term" value="F:metal ion binding"/>
    <property type="evidence" value="ECO:0007669"/>
    <property type="project" value="UniProtKB-KW"/>
</dbReference>
<keyword evidence="6" id="KW-0560">Oxidoreductase</keyword>